<evidence type="ECO:0000313" key="1">
    <source>
        <dbReference type="EMBL" id="KAJ8110168.1"/>
    </source>
</evidence>
<reference evidence="1" key="1">
    <citation type="submission" date="2022-11" db="EMBL/GenBank/DDBJ databases">
        <title>Genome Sequence of Boeremia exigua.</title>
        <authorList>
            <person name="Buettner E."/>
        </authorList>
    </citation>
    <scope>NUCLEOTIDE SEQUENCE</scope>
    <source>
        <strain evidence="1">CU02</strain>
    </source>
</reference>
<protein>
    <submittedName>
        <fullName evidence="1">Uncharacterized protein</fullName>
    </submittedName>
</protein>
<gene>
    <name evidence="1" type="ORF">OPT61_g6918</name>
</gene>
<proteinExistence type="predicted"/>
<evidence type="ECO:0000313" key="2">
    <source>
        <dbReference type="Proteomes" id="UP001153331"/>
    </source>
</evidence>
<name>A0ACC2I5B1_9PLEO</name>
<accession>A0ACC2I5B1</accession>
<dbReference type="Proteomes" id="UP001153331">
    <property type="component" value="Unassembled WGS sequence"/>
</dbReference>
<dbReference type="EMBL" id="JAPHNI010000528">
    <property type="protein sequence ID" value="KAJ8110168.1"/>
    <property type="molecule type" value="Genomic_DNA"/>
</dbReference>
<keyword evidence="2" id="KW-1185">Reference proteome</keyword>
<comment type="caution">
    <text evidence="1">The sequence shown here is derived from an EMBL/GenBank/DDBJ whole genome shotgun (WGS) entry which is preliminary data.</text>
</comment>
<organism evidence="1 2">
    <name type="scientific">Boeremia exigua</name>
    <dbReference type="NCBI Taxonomy" id="749465"/>
    <lineage>
        <taxon>Eukaryota</taxon>
        <taxon>Fungi</taxon>
        <taxon>Dikarya</taxon>
        <taxon>Ascomycota</taxon>
        <taxon>Pezizomycotina</taxon>
        <taxon>Dothideomycetes</taxon>
        <taxon>Pleosporomycetidae</taxon>
        <taxon>Pleosporales</taxon>
        <taxon>Pleosporineae</taxon>
        <taxon>Didymellaceae</taxon>
        <taxon>Boeremia</taxon>
    </lineage>
</organism>
<sequence>MDSDAESLDGQDPPPSADAVKYAIHHILLPRKLPQASDYNASNESLLIDLTKEALQDFQNVVKNEQRGIVDSAIAALEHTTAVRDLEGNINEAQLHERLGQIVRGAPDDFLMLEIKAQNAGILVTRTTDDVVFESFELAPCNEDSMQKGRLVRSFPGLAVSIPIETIEENGLLISLSRTISKMSSQAAPDTQPQTRKAGHSHDET</sequence>